<accession>A0A8H6FRD4</accession>
<evidence type="ECO:0000313" key="1">
    <source>
        <dbReference type="EMBL" id="KAF6233332.1"/>
    </source>
</evidence>
<dbReference type="AlphaFoldDB" id="A0A8H6FRD4"/>
<proteinExistence type="predicted"/>
<reference evidence="1 2" key="1">
    <citation type="journal article" date="2020" name="Genomics">
        <title>Complete, high-quality genomes from long-read metagenomic sequencing of two wolf lichen thalli reveals enigmatic genome architecture.</title>
        <authorList>
            <person name="McKenzie S.K."/>
            <person name="Walston R.F."/>
            <person name="Allen J.L."/>
        </authorList>
    </citation>
    <scope>NUCLEOTIDE SEQUENCE [LARGE SCALE GENOMIC DNA]</scope>
    <source>
        <strain evidence="1">WasteWater2</strain>
    </source>
</reference>
<sequence>MECFLEVGNARDFRMGRWGSLFAFKGRRRALDRIQVFLTATDSFTHLVKDVLDLDGKVNGSWLDLGRI</sequence>
<name>A0A8H6FRD4_9LECA</name>
<protein>
    <submittedName>
        <fullName evidence="1">Uncharacterized protein</fullName>
    </submittedName>
</protein>
<keyword evidence="2" id="KW-1185">Reference proteome</keyword>
<dbReference type="GeneID" id="59290112"/>
<organism evidence="1 2">
    <name type="scientific">Letharia columbiana</name>
    <dbReference type="NCBI Taxonomy" id="112416"/>
    <lineage>
        <taxon>Eukaryota</taxon>
        <taxon>Fungi</taxon>
        <taxon>Dikarya</taxon>
        <taxon>Ascomycota</taxon>
        <taxon>Pezizomycotina</taxon>
        <taxon>Lecanoromycetes</taxon>
        <taxon>OSLEUM clade</taxon>
        <taxon>Lecanoromycetidae</taxon>
        <taxon>Lecanorales</taxon>
        <taxon>Lecanorineae</taxon>
        <taxon>Parmeliaceae</taxon>
        <taxon>Letharia</taxon>
    </lineage>
</organism>
<dbReference type="Proteomes" id="UP000578531">
    <property type="component" value="Unassembled WGS sequence"/>
</dbReference>
<evidence type="ECO:0000313" key="2">
    <source>
        <dbReference type="Proteomes" id="UP000578531"/>
    </source>
</evidence>
<dbReference type="RefSeq" id="XP_037162753.1">
    <property type="nucleotide sequence ID" value="XM_037310356.1"/>
</dbReference>
<gene>
    <name evidence="1" type="ORF">HO173_008456</name>
</gene>
<comment type="caution">
    <text evidence="1">The sequence shown here is derived from an EMBL/GenBank/DDBJ whole genome shotgun (WGS) entry which is preliminary data.</text>
</comment>
<dbReference type="EMBL" id="JACCJC010000039">
    <property type="protein sequence ID" value="KAF6233332.1"/>
    <property type="molecule type" value="Genomic_DNA"/>
</dbReference>